<evidence type="ECO:0000256" key="1">
    <source>
        <dbReference type="ARBA" id="ARBA00004141"/>
    </source>
</evidence>
<accession>A0A1Y2N4X8</accession>
<comment type="caution">
    <text evidence="8">The sequence shown here is derived from an EMBL/GenBank/DDBJ whole genome shotgun (WGS) entry which is preliminary data.</text>
</comment>
<organism evidence="8 9">
    <name type="scientific">Pseudonocardia autotrophica</name>
    <name type="common">Amycolata autotrophica</name>
    <name type="synonym">Nocardia autotrophica</name>
    <dbReference type="NCBI Taxonomy" id="2074"/>
    <lineage>
        <taxon>Bacteria</taxon>
        <taxon>Bacillati</taxon>
        <taxon>Actinomycetota</taxon>
        <taxon>Actinomycetes</taxon>
        <taxon>Pseudonocardiales</taxon>
        <taxon>Pseudonocardiaceae</taxon>
        <taxon>Pseudonocardia</taxon>
    </lineage>
</organism>
<dbReference type="AlphaFoldDB" id="A0A1Y2N4X8"/>
<evidence type="ECO:0000256" key="5">
    <source>
        <dbReference type="ARBA" id="ARBA00023251"/>
    </source>
</evidence>
<comment type="subcellular location">
    <subcellularLocation>
        <location evidence="1">Membrane</location>
        <topology evidence="1">Multi-pass membrane protein</topology>
    </subcellularLocation>
</comment>
<evidence type="ECO:0000313" key="9">
    <source>
        <dbReference type="Proteomes" id="UP000194360"/>
    </source>
</evidence>
<sequence>MSTLAPARPAASLIVAHIRYLVLEQLRIPIAVLSSALFPALTLLFFVLPFDYSQDPAAATAAVAQLALFGVLTGFLFTFGVGVADDREKPWDPYLRTLPAPAAARIVARLVCGAFFALLSVLPVLVVGAVFTAATVPADRVLGGIAMLALGGLPFLLGGLAIGYSLPTKAALPVVQLVFFPMAFGGGLLLPPELFPDWMQIVSSLLPTRGARDLLILSLGGPAPGLLTVLAFVGWTVLAALVAGWAYRRDEGRRFR</sequence>
<feature type="transmembrane region" description="Helical" evidence="6">
    <location>
        <begin position="141"/>
        <end position="163"/>
    </location>
</feature>
<feature type="transmembrane region" description="Helical" evidence="6">
    <location>
        <begin position="28"/>
        <end position="50"/>
    </location>
</feature>
<dbReference type="GO" id="GO:0140359">
    <property type="term" value="F:ABC-type transporter activity"/>
    <property type="evidence" value="ECO:0007669"/>
    <property type="project" value="InterPro"/>
</dbReference>
<gene>
    <name evidence="8" type="ORF">BG845_01698</name>
</gene>
<evidence type="ECO:0000256" key="2">
    <source>
        <dbReference type="ARBA" id="ARBA00022692"/>
    </source>
</evidence>
<protein>
    <submittedName>
        <fullName evidence="8">ABC-2 type transporter</fullName>
    </submittedName>
</protein>
<dbReference type="EMBL" id="MIGB01000006">
    <property type="protein sequence ID" value="OSY42199.1"/>
    <property type="molecule type" value="Genomic_DNA"/>
</dbReference>
<dbReference type="PANTHER" id="PTHR43229:SF2">
    <property type="entry name" value="NODULATION PROTEIN J"/>
    <property type="match status" value="1"/>
</dbReference>
<dbReference type="GO" id="GO:0046677">
    <property type="term" value="P:response to antibiotic"/>
    <property type="evidence" value="ECO:0007669"/>
    <property type="project" value="UniProtKB-KW"/>
</dbReference>
<feature type="domain" description="ABC-2 type transporter transmembrane" evidence="7">
    <location>
        <begin position="18"/>
        <end position="209"/>
    </location>
</feature>
<dbReference type="Proteomes" id="UP000194360">
    <property type="component" value="Unassembled WGS sequence"/>
</dbReference>
<keyword evidence="3 6" id="KW-1133">Transmembrane helix</keyword>
<dbReference type="Pfam" id="PF01061">
    <property type="entry name" value="ABC2_membrane"/>
    <property type="match status" value="1"/>
</dbReference>
<dbReference type="InterPro" id="IPR000412">
    <property type="entry name" value="ABC_2_transport"/>
</dbReference>
<evidence type="ECO:0000313" key="8">
    <source>
        <dbReference type="EMBL" id="OSY42199.1"/>
    </source>
</evidence>
<dbReference type="PIRSF" id="PIRSF006648">
    <property type="entry name" value="DrrB"/>
    <property type="match status" value="1"/>
</dbReference>
<dbReference type="InterPro" id="IPR051784">
    <property type="entry name" value="Nod_factor_ABC_transporter"/>
</dbReference>
<feature type="transmembrane region" description="Helical" evidence="6">
    <location>
        <begin position="62"/>
        <end position="85"/>
    </location>
</feature>
<evidence type="ECO:0000256" key="3">
    <source>
        <dbReference type="ARBA" id="ARBA00022989"/>
    </source>
</evidence>
<keyword evidence="9" id="KW-1185">Reference proteome</keyword>
<dbReference type="GO" id="GO:0043190">
    <property type="term" value="C:ATP-binding cassette (ABC) transporter complex"/>
    <property type="evidence" value="ECO:0007669"/>
    <property type="project" value="InterPro"/>
</dbReference>
<reference evidence="8 9" key="1">
    <citation type="submission" date="2016-09" db="EMBL/GenBank/DDBJ databases">
        <title>Pseudonocardia autotrophica DSM535, a candidate organism with high potential of specific P450 cytochromes.</title>
        <authorList>
            <person name="Grumaz C."/>
            <person name="Vainshtein Y."/>
            <person name="Kirstahler P."/>
            <person name="Sohn K."/>
        </authorList>
    </citation>
    <scope>NUCLEOTIDE SEQUENCE [LARGE SCALE GENOMIC DNA]</scope>
    <source>
        <strain evidence="8 9">DSM 535</strain>
    </source>
</reference>
<dbReference type="STRING" id="2074.BG845_01698"/>
<name>A0A1Y2N4X8_PSEAH</name>
<keyword evidence="4 6" id="KW-0472">Membrane</keyword>
<keyword evidence="2 6" id="KW-0812">Transmembrane</keyword>
<dbReference type="InterPro" id="IPR013525">
    <property type="entry name" value="ABC2_TM"/>
</dbReference>
<feature type="transmembrane region" description="Helical" evidence="6">
    <location>
        <begin position="170"/>
        <end position="190"/>
    </location>
</feature>
<dbReference type="PANTHER" id="PTHR43229">
    <property type="entry name" value="NODULATION PROTEIN J"/>
    <property type="match status" value="1"/>
</dbReference>
<evidence type="ECO:0000256" key="6">
    <source>
        <dbReference type="SAM" id="Phobius"/>
    </source>
</evidence>
<feature type="transmembrane region" description="Helical" evidence="6">
    <location>
        <begin position="106"/>
        <end position="135"/>
    </location>
</feature>
<proteinExistence type="predicted"/>
<dbReference type="OrthoDB" id="3745966at2"/>
<evidence type="ECO:0000256" key="4">
    <source>
        <dbReference type="ARBA" id="ARBA00023136"/>
    </source>
</evidence>
<keyword evidence="5" id="KW-0046">Antibiotic resistance</keyword>
<evidence type="ECO:0000259" key="7">
    <source>
        <dbReference type="Pfam" id="PF01061"/>
    </source>
</evidence>
<dbReference type="RefSeq" id="WP_085911972.1">
    <property type="nucleotide sequence ID" value="NZ_AP018920.1"/>
</dbReference>
<feature type="transmembrane region" description="Helical" evidence="6">
    <location>
        <begin position="225"/>
        <end position="247"/>
    </location>
</feature>